<dbReference type="Proteomes" id="UP000070412">
    <property type="component" value="Unassembled WGS sequence"/>
</dbReference>
<dbReference type="InterPro" id="IPR045107">
    <property type="entry name" value="SAC3/GANP/THP3"/>
</dbReference>
<dbReference type="InterPro" id="IPR005062">
    <property type="entry name" value="SAC3/GANP/THP3_conserved"/>
</dbReference>
<dbReference type="EMBL" id="WVUK01000060">
    <property type="protein sequence ID" value="KAF7491245.1"/>
    <property type="molecule type" value="Genomic_DNA"/>
</dbReference>
<feature type="domain" description="SAC3/GANP/THP3 conserved" evidence="1">
    <location>
        <begin position="7"/>
        <end position="339"/>
    </location>
</feature>
<dbReference type="GO" id="GO:0051225">
    <property type="term" value="P:spindle assembly"/>
    <property type="evidence" value="ECO:0007669"/>
    <property type="project" value="TreeGrafter"/>
</dbReference>
<dbReference type="GO" id="GO:0005634">
    <property type="term" value="C:nucleus"/>
    <property type="evidence" value="ECO:0007669"/>
    <property type="project" value="TreeGrafter"/>
</dbReference>
<dbReference type="Gene3D" id="1.25.40.990">
    <property type="match status" value="1"/>
</dbReference>
<dbReference type="GO" id="GO:0051298">
    <property type="term" value="P:centrosome duplication"/>
    <property type="evidence" value="ECO:0007669"/>
    <property type="project" value="TreeGrafter"/>
</dbReference>
<proteinExistence type="predicted"/>
<keyword evidence="4" id="KW-1185">Reference proteome</keyword>
<gene>
    <name evidence="2" type="ORF">SSS_9020</name>
</gene>
<evidence type="ECO:0000313" key="2">
    <source>
        <dbReference type="EMBL" id="KAF7491245.1"/>
    </source>
</evidence>
<organism evidence="2">
    <name type="scientific">Sarcoptes scabiei</name>
    <name type="common">Itch mite</name>
    <name type="synonym">Acarus scabiei</name>
    <dbReference type="NCBI Taxonomy" id="52283"/>
    <lineage>
        <taxon>Eukaryota</taxon>
        <taxon>Metazoa</taxon>
        <taxon>Ecdysozoa</taxon>
        <taxon>Arthropoda</taxon>
        <taxon>Chelicerata</taxon>
        <taxon>Arachnida</taxon>
        <taxon>Acari</taxon>
        <taxon>Acariformes</taxon>
        <taxon>Sarcoptiformes</taxon>
        <taxon>Astigmata</taxon>
        <taxon>Psoroptidia</taxon>
        <taxon>Sarcoptoidea</taxon>
        <taxon>Sarcoptidae</taxon>
        <taxon>Sarcoptinae</taxon>
        <taxon>Sarcoptes</taxon>
    </lineage>
</organism>
<evidence type="ECO:0000313" key="4">
    <source>
        <dbReference type="Proteomes" id="UP000070412"/>
    </source>
</evidence>
<reference evidence="3" key="3">
    <citation type="submission" date="2022-06" db="UniProtKB">
        <authorList>
            <consortium name="EnsemblMetazoa"/>
        </authorList>
    </citation>
    <scope>IDENTIFICATION</scope>
</reference>
<dbReference type="GO" id="GO:0005813">
    <property type="term" value="C:centrosome"/>
    <property type="evidence" value="ECO:0007669"/>
    <property type="project" value="TreeGrafter"/>
</dbReference>
<dbReference type="PANTHER" id="PTHR12436:SF38">
    <property type="entry name" value="SAC3 DOMAIN-CONTAINING PROTEIN 1"/>
    <property type="match status" value="1"/>
</dbReference>
<sequence length="412" mass="50228">MQFCDKMCPESEMIFREKNGLLHHLEMIDLDRFESYRSSQSFKKDRNIARDRECTKKTLTFTNDSIAVKQYVRSSAGRQMNETKLIRSTKTLRKTIDYLLGDCWDRKALNLRYKVNQIEIFSLYYDFVFDRLRAIRQDLCILQSHDPDCFYIIEKCIEFYLNFHFIFHQKLRIDEQIDFEKTFAKSRSNFDSHINQTHLQDCLSLLIDYYDYFQNDCWSLNRHRFESIYILYNLRENLQHLAFERIRALRSKPDTNRMLNERMRTIFDYLRCYLIGNHFRCLRIILRSDQDRLLRILFLSFNAHSHHLELIRLINIAYRSAIGNKLSLRELIEWFCPQRIDRKESQIYSERLFRNHGFKMMQSDRDDLETSSIIVDKSLPIDLRYKWTEMDQILLNHCYRELILDKYQALIQ</sequence>
<dbReference type="AlphaFoldDB" id="A0A834R656"/>
<protein>
    <submittedName>
        <fullName evidence="2">Germinal-center associated nuclear protein</fullName>
    </submittedName>
</protein>
<dbReference type="EnsemblMetazoa" id="SSS_9020s_mrna">
    <property type="protein sequence ID" value="KAF7491245.1"/>
    <property type="gene ID" value="SSS_9020"/>
</dbReference>
<reference evidence="2" key="2">
    <citation type="submission" date="2020-01" db="EMBL/GenBank/DDBJ databases">
        <authorList>
            <person name="Korhonen P.K.K."/>
            <person name="Guangxu M.G."/>
            <person name="Wang T.W."/>
            <person name="Stroehlein A.J.S."/>
            <person name="Young N.D."/>
            <person name="Ang C.-S.A."/>
            <person name="Fernando D.W.F."/>
            <person name="Lu H.L."/>
            <person name="Taylor S.T."/>
            <person name="Ehtesham M.E.M."/>
            <person name="Najaraj S.H.N."/>
            <person name="Harsha G.H.G."/>
            <person name="Madugundu A.M."/>
            <person name="Renuse S.R."/>
            <person name="Holt D.H."/>
            <person name="Pandey A.P."/>
            <person name="Papenfuss A.P."/>
            <person name="Gasser R.B.G."/>
            <person name="Fischer K.F."/>
        </authorList>
    </citation>
    <scope>NUCLEOTIDE SEQUENCE</scope>
    <source>
        <strain evidence="2">SSS_KF_BRIS2020</strain>
    </source>
</reference>
<accession>A0A834R656</accession>
<dbReference type="GO" id="GO:0005819">
    <property type="term" value="C:spindle"/>
    <property type="evidence" value="ECO:0007669"/>
    <property type="project" value="TreeGrafter"/>
</dbReference>
<dbReference type="PANTHER" id="PTHR12436">
    <property type="entry name" value="80 KDA MCM3-ASSOCIATED PROTEIN"/>
    <property type="match status" value="1"/>
</dbReference>
<reference evidence="4" key="1">
    <citation type="journal article" date="2020" name="PLoS Negl. Trop. Dis.">
        <title>High-quality nuclear genome for Sarcoptes scabiei-A critical resource for a neglected parasite.</title>
        <authorList>
            <person name="Korhonen P.K."/>
            <person name="Gasser R.B."/>
            <person name="Ma G."/>
            <person name="Wang T."/>
            <person name="Stroehlein A.J."/>
            <person name="Young N.D."/>
            <person name="Ang C.S."/>
            <person name="Fernando D.D."/>
            <person name="Lu H.C."/>
            <person name="Taylor S."/>
            <person name="Reynolds S.L."/>
            <person name="Mofiz E."/>
            <person name="Najaraj S.H."/>
            <person name="Gowda H."/>
            <person name="Madugundu A."/>
            <person name="Renuse S."/>
            <person name="Holt D."/>
            <person name="Pandey A."/>
            <person name="Papenfuss A.T."/>
            <person name="Fischer K."/>
        </authorList>
    </citation>
    <scope>NUCLEOTIDE SEQUENCE [LARGE SCALE GENOMIC DNA]</scope>
</reference>
<dbReference type="Pfam" id="PF03399">
    <property type="entry name" value="SAC3_GANP"/>
    <property type="match status" value="1"/>
</dbReference>
<evidence type="ECO:0000259" key="1">
    <source>
        <dbReference type="Pfam" id="PF03399"/>
    </source>
</evidence>
<name>A0A834R656_SARSC</name>
<evidence type="ECO:0000313" key="3">
    <source>
        <dbReference type="EnsemblMetazoa" id="KAF7491245.1"/>
    </source>
</evidence>
<dbReference type="OrthoDB" id="264795at2759"/>